<dbReference type="OrthoDB" id="9788336at2"/>
<dbReference type="InterPro" id="IPR020070">
    <property type="entry name" value="Ribosomal_bL9_N"/>
</dbReference>
<evidence type="ECO:0000256" key="4">
    <source>
        <dbReference type="ARBA" id="ARBA00022980"/>
    </source>
</evidence>
<gene>
    <name evidence="7 9" type="primary">rplI</name>
    <name evidence="9" type="ORF">E3W66_01505</name>
</gene>
<dbReference type="Pfam" id="PF03948">
    <property type="entry name" value="Ribosomal_L9_C"/>
    <property type="match status" value="1"/>
</dbReference>
<keyword evidence="3 7" id="KW-0694">RNA-binding</keyword>
<dbReference type="InterPro" id="IPR036791">
    <property type="entry name" value="Ribosomal_bL9_C_sf"/>
</dbReference>
<evidence type="ECO:0000259" key="8">
    <source>
        <dbReference type="PROSITE" id="PS00651"/>
    </source>
</evidence>
<dbReference type="Pfam" id="PF01281">
    <property type="entry name" value="Ribosomal_L9_N"/>
    <property type="match status" value="1"/>
</dbReference>
<evidence type="ECO:0000256" key="6">
    <source>
        <dbReference type="ARBA" id="ARBA00035292"/>
    </source>
</evidence>
<sequence length="149" mass="15434">MEVILLEKIGRLGALGEKVSVKSGYGRNYLVPQGKAVYATAANIADFESRRAELEAAQAATLAAAQARADKVAEIATVTIAAVAGDEGKLFGSIGAREIADAINAAGGEVDRHEVKLPEGPLREIGEVSIDIQLHSDVVQAITVAVVGE</sequence>
<keyword evidence="10" id="KW-1185">Reference proteome</keyword>
<dbReference type="InterPro" id="IPR020594">
    <property type="entry name" value="Ribosomal_bL9_bac/chp"/>
</dbReference>
<organism evidence="9 10">
    <name type="scientific">Gammaproteobacteria bacterium LSUCC0057</name>
    <dbReference type="NCBI Taxonomy" id="2559237"/>
    <lineage>
        <taxon>Bacteria</taxon>
        <taxon>Pseudomonadati</taxon>
        <taxon>Pseudomonadota</taxon>
        <taxon>Gammaproteobacteria</taxon>
        <taxon>Cellvibrionales</taxon>
        <taxon>Porticoccaceae</taxon>
        <taxon>SAR92 clade</taxon>
    </lineage>
</organism>
<accession>A0A4Y8UKA6</accession>
<dbReference type="InterPro" id="IPR000244">
    <property type="entry name" value="Ribosomal_bL9"/>
</dbReference>
<dbReference type="AlphaFoldDB" id="A0A4Y8UKA6"/>
<comment type="similarity">
    <text evidence="1 7">Belongs to the bacterial ribosomal protein bL9 family.</text>
</comment>
<dbReference type="GO" id="GO:0003735">
    <property type="term" value="F:structural constituent of ribosome"/>
    <property type="evidence" value="ECO:0007669"/>
    <property type="project" value="InterPro"/>
</dbReference>
<keyword evidence="5 7" id="KW-0687">Ribonucleoprotein</keyword>
<dbReference type="SUPFAM" id="SSF55653">
    <property type="entry name" value="Ribosomal protein L9 C-domain"/>
    <property type="match status" value="1"/>
</dbReference>
<proteinExistence type="inferred from homology"/>
<evidence type="ECO:0000256" key="5">
    <source>
        <dbReference type="ARBA" id="ARBA00023274"/>
    </source>
</evidence>
<feature type="domain" description="Ribosomal protein L9" evidence="8">
    <location>
        <begin position="13"/>
        <end position="40"/>
    </location>
</feature>
<evidence type="ECO:0000313" key="10">
    <source>
        <dbReference type="Proteomes" id="UP000298133"/>
    </source>
</evidence>
<comment type="function">
    <text evidence="7">Binds to the 23S rRNA.</text>
</comment>
<dbReference type="EMBL" id="SPIA01000001">
    <property type="protein sequence ID" value="TFH68661.1"/>
    <property type="molecule type" value="Genomic_DNA"/>
</dbReference>
<dbReference type="GO" id="GO:0019843">
    <property type="term" value="F:rRNA binding"/>
    <property type="evidence" value="ECO:0007669"/>
    <property type="project" value="UniProtKB-UniRule"/>
</dbReference>
<dbReference type="GO" id="GO:0006412">
    <property type="term" value="P:translation"/>
    <property type="evidence" value="ECO:0007669"/>
    <property type="project" value="UniProtKB-UniRule"/>
</dbReference>
<dbReference type="NCBIfam" id="TIGR00158">
    <property type="entry name" value="L9"/>
    <property type="match status" value="1"/>
</dbReference>
<dbReference type="InterPro" id="IPR020069">
    <property type="entry name" value="Ribosomal_bL9_C"/>
</dbReference>
<evidence type="ECO:0000256" key="3">
    <source>
        <dbReference type="ARBA" id="ARBA00022884"/>
    </source>
</evidence>
<dbReference type="PROSITE" id="PS00651">
    <property type="entry name" value="RIBOSOMAL_L9"/>
    <property type="match status" value="1"/>
</dbReference>
<dbReference type="Proteomes" id="UP000298133">
    <property type="component" value="Unassembled WGS sequence"/>
</dbReference>
<dbReference type="PANTHER" id="PTHR21368">
    <property type="entry name" value="50S RIBOSOMAL PROTEIN L9"/>
    <property type="match status" value="1"/>
</dbReference>
<dbReference type="InterPro" id="IPR036935">
    <property type="entry name" value="Ribosomal_bL9_N_sf"/>
</dbReference>
<keyword evidence="2 7" id="KW-0699">rRNA-binding</keyword>
<dbReference type="Gene3D" id="3.10.430.100">
    <property type="entry name" value="Ribosomal protein L9, C-terminal domain"/>
    <property type="match status" value="1"/>
</dbReference>
<dbReference type="InterPro" id="IPR009027">
    <property type="entry name" value="Ribosomal_bL9/RNase_H1_N"/>
</dbReference>
<dbReference type="SUPFAM" id="SSF55658">
    <property type="entry name" value="L9 N-domain-like"/>
    <property type="match status" value="1"/>
</dbReference>
<reference evidence="9 10" key="1">
    <citation type="submission" date="2019-03" db="EMBL/GenBank/DDBJ databases">
        <title>Draft genome of Gammaproteobacteria bacterium LSUCC0057, a member of the SAR92 clade.</title>
        <authorList>
            <person name="Lanclos V.C."/>
            <person name="Doiron C."/>
            <person name="Henson M.W."/>
            <person name="Thrash J.C."/>
        </authorList>
    </citation>
    <scope>NUCLEOTIDE SEQUENCE [LARGE SCALE GENOMIC DNA]</scope>
    <source>
        <strain evidence="9 10">LSUCC0057</strain>
    </source>
</reference>
<dbReference type="GO" id="GO:0005840">
    <property type="term" value="C:ribosome"/>
    <property type="evidence" value="ECO:0007669"/>
    <property type="project" value="UniProtKB-KW"/>
</dbReference>
<evidence type="ECO:0000313" key="9">
    <source>
        <dbReference type="EMBL" id="TFH68661.1"/>
    </source>
</evidence>
<evidence type="ECO:0000256" key="7">
    <source>
        <dbReference type="HAMAP-Rule" id="MF_00503"/>
    </source>
</evidence>
<dbReference type="HAMAP" id="MF_00503">
    <property type="entry name" value="Ribosomal_bL9"/>
    <property type="match status" value="1"/>
</dbReference>
<comment type="caution">
    <text evidence="9">The sequence shown here is derived from an EMBL/GenBank/DDBJ whole genome shotgun (WGS) entry which is preliminary data.</text>
</comment>
<dbReference type="GO" id="GO:1990904">
    <property type="term" value="C:ribonucleoprotein complex"/>
    <property type="evidence" value="ECO:0007669"/>
    <property type="project" value="UniProtKB-KW"/>
</dbReference>
<keyword evidence="4 7" id="KW-0689">Ribosomal protein</keyword>
<evidence type="ECO:0000256" key="1">
    <source>
        <dbReference type="ARBA" id="ARBA00010605"/>
    </source>
</evidence>
<name>A0A4Y8UKA6_9GAMM</name>
<dbReference type="Gene3D" id="3.40.5.10">
    <property type="entry name" value="Ribosomal protein L9, N-terminal domain"/>
    <property type="match status" value="1"/>
</dbReference>
<protein>
    <recommendedName>
        <fullName evidence="6 7">Large ribosomal subunit protein bL9</fullName>
    </recommendedName>
</protein>
<evidence type="ECO:0000256" key="2">
    <source>
        <dbReference type="ARBA" id="ARBA00022730"/>
    </source>
</evidence>